<keyword evidence="1" id="KW-0732">Signal</keyword>
<dbReference type="RefSeq" id="WP_220750162.1">
    <property type="nucleotide sequence ID" value="NZ_BPFH01000007.1"/>
</dbReference>
<sequence>MKGKALISAAWCVASPAIADAVVIPPEEAQAWSEAISACLHVVTTGDLQDLDGWALTDVGNTTVRLSHGVWTVGLDVLPPAHWPDHVATICATTPGSNFAGNEGRGRAVRALLTDIADADLSFHAEDQRSFPDVWRGCTFDGRSFYLKSVTQMTSAYFHFDLAGAHVPCAQLGV</sequence>
<gene>
    <name evidence="2" type="ORF">JANAI62_32850</name>
</gene>
<name>A0ABQ4NQK2_9RHOB</name>
<accession>A0ABQ4NQK2</accession>
<dbReference type="Proteomes" id="UP000786693">
    <property type="component" value="Unassembled WGS sequence"/>
</dbReference>
<feature type="chain" id="PRO_5046141500" evidence="1">
    <location>
        <begin position="20"/>
        <end position="174"/>
    </location>
</feature>
<comment type="caution">
    <text evidence="2">The sequence shown here is derived from an EMBL/GenBank/DDBJ whole genome shotgun (WGS) entry which is preliminary data.</text>
</comment>
<evidence type="ECO:0000313" key="2">
    <source>
        <dbReference type="EMBL" id="GIT96662.1"/>
    </source>
</evidence>
<evidence type="ECO:0000313" key="3">
    <source>
        <dbReference type="Proteomes" id="UP000786693"/>
    </source>
</evidence>
<keyword evidence="3" id="KW-1185">Reference proteome</keyword>
<protein>
    <submittedName>
        <fullName evidence="2">Uncharacterized protein</fullName>
    </submittedName>
</protein>
<feature type="signal peptide" evidence="1">
    <location>
        <begin position="1"/>
        <end position="19"/>
    </location>
</feature>
<proteinExistence type="predicted"/>
<dbReference type="EMBL" id="BPFH01000007">
    <property type="protein sequence ID" value="GIT96662.1"/>
    <property type="molecule type" value="Genomic_DNA"/>
</dbReference>
<organism evidence="2 3">
    <name type="scientific">Jannaschia pagri</name>
    <dbReference type="NCBI Taxonomy" id="2829797"/>
    <lineage>
        <taxon>Bacteria</taxon>
        <taxon>Pseudomonadati</taxon>
        <taxon>Pseudomonadota</taxon>
        <taxon>Alphaproteobacteria</taxon>
        <taxon>Rhodobacterales</taxon>
        <taxon>Roseobacteraceae</taxon>
        <taxon>Jannaschia</taxon>
    </lineage>
</organism>
<evidence type="ECO:0000256" key="1">
    <source>
        <dbReference type="SAM" id="SignalP"/>
    </source>
</evidence>
<reference evidence="2 3" key="1">
    <citation type="submission" date="2021-05" db="EMBL/GenBank/DDBJ databases">
        <title>Bacteria Genome sequencing.</title>
        <authorList>
            <person name="Takabe Y."/>
            <person name="Nakajima Y."/>
            <person name="Suzuki S."/>
            <person name="Shiozaki T."/>
        </authorList>
    </citation>
    <scope>NUCLEOTIDE SEQUENCE [LARGE SCALE GENOMIC DNA]</scope>
    <source>
        <strain evidence="2 3">AI_62</strain>
    </source>
</reference>